<dbReference type="Proteomes" id="UP000269721">
    <property type="component" value="Unassembled WGS sequence"/>
</dbReference>
<feature type="compositionally biased region" description="Polar residues" evidence="2">
    <location>
        <begin position="193"/>
        <end position="202"/>
    </location>
</feature>
<dbReference type="OrthoDB" id="5423599at2759"/>
<dbReference type="InterPro" id="IPR012947">
    <property type="entry name" value="tRNA_SAD"/>
</dbReference>
<proteinExistence type="predicted"/>
<name>A0A4P9WAT4_9FUNG</name>
<evidence type="ECO:0000313" key="4">
    <source>
        <dbReference type="EMBL" id="RKO87356.1"/>
    </source>
</evidence>
<dbReference type="GO" id="GO:0004829">
    <property type="term" value="F:threonine-tRNA ligase activity"/>
    <property type="evidence" value="ECO:0007669"/>
    <property type="project" value="TreeGrafter"/>
</dbReference>
<feature type="non-terminal residue" evidence="4">
    <location>
        <position position="1"/>
    </location>
</feature>
<dbReference type="GO" id="GO:0005524">
    <property type="term" value="F:ATP binding"/>
    <property type="evidence" value="ECO:0007669"/>
    <property type="project" value="InterPro"/>
</dbReference>
<dbReference type="InterPro" id="IPR018163">
    <property type="entry name" value="Thr/Ala-tRNA-synth_IIc_edit"/>
</dbReference>
<organism evidence="4 5">
    <name type="scientific">Blyttiomyces helicus</name>
    <dbReference type="NCBI Taxonomy" id="388810"/>
    <lineage>
        <taxon>Eukaryota</taxon>
        <taxon>Fungi</taxon>
        <taxon>Fungi incertae sedis</taxon>
        <taxon>Chytridiomycota</taxon>
        <taxon>Chytridiomycota incertae sedis</taxon>
        <taxon>Chytridiomycetes</taxon>
        <taxon>Chytridiomycetes incertae sedis</taxon>
        <taxon>Blyttiomyces</taxon>
    </lineage>
</organism>
<keyword evidence="1" id="KW-0648">Protein biosynthesis</keyword>
<accession>A0A4P9WAT4</accession>
<dbReference type="Pfam" id="PF07973">
    <property type="entry name" value="tRNA_SAD"/>
    <property type="match status" value="1"/>
</dbReference>
<dbReference type="SUPFAM" id="SSF55186">
    <property type="entry name" value="ThrRS/AlaRS common domain"/>
    <property type="match status" value="1"/>
</dbReference>
<evidence type="ECO:0000313" key="5">
    <source>
        <dbReference type="Proteomes" id="UP000269721"/>
    </source>
</evidence>
<feature type="region of interest" description="Disordered" evidence="2">
    <location>
        <begin position="177"/>
        <end position="205"/>
    </location>
</feature>
<keyword evidence="5" id="KW-1185">Reference proteome</keyword>
<evidence type="ECO:0000256" key="2">
    <source>
        <dbReference type="SAM" id="MobiDB-lite"/>
    </source>
</evidence>
<protein>
    <recommendedName>
        <fullName evidence="3">Threonyl/alanyl tRNA synthetase SAD domain-containing protein</fullName>
    </recommendedName>
</protein>
<reference evidence="5" key="1">
    <citation type="journal article" date="2018" name="Nat. Microbiol.">
        <title>Leveraging single-cell genomics to expand the fungal tree of life.</title>
        <authorList>
            <person name="Ahrendt S.R."/>
            <person name="Quandt C.A."/>
            <person name="Ciobanu D."/>
            <person name="Clum A."/>
            <person name="Salamov A."/>
            <person name="Andreopoulos B."/>
            <person name="Cheng J.F."/>
            <person name="Woyke T."/>
            <person name="Pelin A."/>
            <person name="Henrissat B."/>
            <person name="Reynolds N.K."/>
            <person name="Benny G.L."/>
            <person name="Smith M.E."/>
            <person name="James T.Y."/>
            <person name="Grigoriev I.V."/>
        </authorList>
    </citation>
    <scope>NUCLEOTIDE SEQUENCE [LARGE SCALE GENOMIC DNA]</scope>
</reference>
<dbReference type="GO" id="GO:0006435">
    <property type="term" value="P:threonyl-tRNA aminoacylation"/>
    <property type="evidence" value="ECO:0007669"/>
    <property type="project" value="TreeGrafter"/>
</dbReference>
<sequence length="293" mass="33053">IRHGERLKVARDPRRKAIKEKQRFERLLVTKENLLEMFKACFEALPSLNLGPFSLQHNKYKVHNINDKIPDGTSTTVYRCGPLIDLCYGPHIPDTGRIKAWAVTKKRSRFLPLNGRPCPGRRRLIGHVRNGGGERNLPFVPLCSPHRSVDVPATAFLRALILQHVISIRLCSELHPTPTVRPTPERSPAHKLSNPSRKNASSRLKYDPTTCGIAAACRCPRRVPAAQSRTRTNSQFPTLRMTLLDVTRRCHKGVPAAPRPLPEDVLVTTASKCRRLELAPLPIGRRISRRFLP</sequence>
<dbReference type="PANTHER" id="PTHR11451">
    <property type="entry name" value="THREONINE-TRNA LIGASE"/>
    <property type="match status" value="1"/>
</dbReference>
<dbReference type="PANTHER" id="PTHR11451:SF46">
    <property type="entry name" value="THREONINE--TRNA LIGASE"/>
    <property type="match status" value="1"/>
</dbReference>
<dbReference type="AlphaFoldDB" id="A0A4P9WAT4"/>
<dbReference type="Gene3D" id="3.30.980.10">
    <property type="entry name" value="Threonyl-trna Synthetase, Chain A, domain 2"/>
    <property type="match status" value="1"/>
</dbReference>
<dbReference type="GO" id="GO:0005739">
    <property type="term" value="C:mitochondrion"/>
    <property type="evidence" value="ECO:0007669"/>
    <property type="project" value="TreeGrafter"/>
</dbReference>
<evidence type="ECO:0000256" key="1">
    <source>
        <dbReference type="ARBA" id="ARBA00022917"/>
    </source>
</evidence>
<feature type="domain" description="Threonyl/alanyl tRNA synthetase SAD" evidence="3">
    <location>
        <begin position="76"/>
        <end position="105"/>
    </location>
</feature>
<gene>
    <name evidence="4" type="ORF">BDK51DRAFT_47429</name>
</gene>
<evidence type="ECO:0000259" key="3">
    <source>
        <dbReference type="Pfam" id="PF07973"/>
    </source>
</evidence>
<dbReference type="EMBL" id="KZ997484">
    <property type="protein sequence ID" value="RKO87356.1"/>
    <property type="molecule type" value="Genomic_DNA"/>
</dbReference>